<dbReference type="EnsemblPlants" id="OGLUM11G19710.1">
    <property type="protein sequence ID" value="OGLUM11G19710.1"/>
    <property type="gene ID" value="OGLUM11G19710"/>
</dbReference>
<protein>
    <submittedName>
        <fullName evidence="1">Uncharacterized protein</fullName>
    </submittedName>
</protein>
<evidence type="ECO:0000313" key="1">
    <source>
        <dbReference type="EnsemblPlants" id="OGLUM11G19710.1"/>
    </source>
</evidence>
<proteinExistence type="predicted"/>
<name>A0A0E0BLC9_9ORYZ</name>
<reference evidence="1" key="1">
    <citation type="submission" date="2015-04" db="UniProtKB">
        <authorList>
            <consortium name="EnsemblPlants"/>
        </authorList>
    </citation>
    <scope>IDENTIFICATION</scope>
</reference>
<dbReference type="Gramene" id="OGLUM11G19710.1">
    <property type="protein sequence ID" value="OGLUM11G19710.1"/>
    <property type="gene ID" value="OGLUM11G19710"/>
</dbReference>
<evidence type="ECO:0000313" key="2">
    <source>
        <dbReference type="Proteomes" id="UP000026961"/>
    </source>
</evidence>
<sequence length="164" mass="18584">MLDYTVCATEAILNSIGITPSIWVSKVRDILTIIDRIIKQHSSSFFRHLVSHPVDLPGYPSDLHPTFRNGGKNLTPKGPETPMTWICTKVFFPEHFCNYQVICEEGRRGWEPLLMRERAAHCHSPVGRVPPPLAVGEKLGAAATLLREWIRENEREKERVLTSG</sequence>
<accession>A0A0E0BLC9</accession>
<dbReference type="AlphaFoldDB" id="A0A0E0BLC9"/>
<dbReference type="HOGENOM" id="CLU_1621575_0_0_1"/>
<reference evidence="1" key="2">
    <citation type="submission" date="2018-05" db="EMBL/GenBank/DDBJ databases">
        <title>OgluRS3 (Oryza glumaepatula Reference Sequence Version 3).</title>
        <authorList>
            <person name="Zhang J."/>
            <person name="Kudrna D."/>
            <person name="Lee S."/>
            <person name="Talag J."/>
            <person name="Welchert J."/>
            <person name="Wing R.A."/>
        </authorList>
    </citation>
    <scope>NUCLEOTIDE SEQUENCE [LARGE SCALE GENOMIC DNA]</scope>
</reference>
<dbReference type="Proteomes" id="UP000026961">
    <property type="component" value="Chromosome 11"/>
</dbReference>
<organism evidence="1">
    <name type="scientific">Oryza glumipatula</name>
    <dbReference type="NCBI Taxonomy" id="40148"/>
    <lineage>
        <taxon>Eukaryota</taxon>
        <taxon>Viridiplantae</taxon>
        <taxon>Streptophyta</taxon>
        <taxon>Embryophyta</taxon>
        <taxon>Tracheophyta</taxon>
        <taxon>Spermatophyta</taxon>
        <taxon>Magnoliopsida</taxon>
        <taxon>Liliopsida</taxon>
        <taxon>Poales</taxon>
        <taxon>Poaceae</taxon>
        <taxon>BOP clade</taxon>
        <taxon>Oryzoideae</taxon>
        <taxon>Oryzeae</taxon>
        <taxon>Oryzinae</taxon>
        <taxon>Oryza</taxon>
    </lineage>
</organism>
<keyword evidence="2" id="KW-1185">Reference proteome</keyword>